<dbReference type="InterPro" id="IPR006015">
    <property type="entry name" value="Universal_stress_UspA"/>
</dbReference>
<protein>
    <submittedName>
        <fullName evidence="3">Nucleotide-binding universal stress UspA family protein</fullName>
    </submittedName>
</protein>
<dbReference type="SUPFAM" id="SSF52402">
    <property type="entry name" value="Adenine nucleotide alpha hydrolases-like"/>
    <property type="match status" value="1"/>
</dbReference>
<sequence length="170" mass="18079">MATTKEIDVDGGVLVGHDGSDFSDQALRWALEYASTTGQAVTVVRAWVLTTAPRPDSWEPGYMPPLEDFAEAVVKRLSADIAGVVADYPTVDVRTTAVHGKPATRIIEASAKVAIIVLGRRGLGGFKGLVLGSVSEQIVRHAQATVVIVQPTDIEATPGQRKVLDADFDE</sequence>
<evidence type="ECO:0000313" key="3">
    <source>
        <dbReference type="EMBL" id="PJJ57554.1"/>
    </source>
</evidence>
<gene>
    <name evidence="3" type="ORF">CLV56_1789</name>
</gene>
<dbReference type="PANTHER" id="PTHR46553:SF3">
    <property type="entry name" value="ADENINE NUCLEOTIDE ALPHA HYDROLASES-LIKE SUPERFAMILY PROTEIN"/>
    <property type="match status" value="1"/>
</dbReference>
<dbReference type="AlphaFoldDB" id="A0A2M9BI21"/>
<dbReference type="Pfam" id="PF00582">
    <property type="entry name" value="Usp"/>
    <property type="match status" value="1"/>
</dbReference>
<dbReference type="CDD" id="cd00293">
    <property type="entry name" value="USP-like"/>
    <property type="match status" value="1"/>
</dbReference>
<dbReference type="PRINTS" id="PR01438">
    <property type="entry name" value="UNVRSLSTRESS"/>
</dbReference>
<organism evidence="3 4">
    <name type="scientific">Mumia flava</name>
    <dbReference type="NCBI Taxonomy" id="1348852"/>
    <lineage>
        <taxon>Bacteria</taxon>
        <taxon>Bacillati</taxon>
        <taxon>Actinomycetota</taxon>
        <taxon>Actinomycetes</taxon>
        <taxon>Propionibacteriales</taxon>
        <taxon>Nocardioidaceae</taxon>
        <taxon>Mumia</taxon>
    </lineage>
</organism>
<dbReference type="InterPro" id="IPR014729">
    <property type="entry name" value="Rossmann-like_a/b/a_fold"/>
</dbReference>
<feature type="domain" description="UspA" evidence="2">
    <location>
        <begin position="13"/>
        <end position="149"/>
    </location>
</feature>
<evidence type="ECO:0000313" key="4">
    <source>
        <dbReference type="Proteomes" id="UP000230842"/>
    </source>
</evidence>
<dbReference type="EMBL" id="PGEZ01000001">
    <property type="protein sequence ID" value="PJJ57554.1"/>
    <property type="molecule type" value="Genomic_DNA"/>
</dbReference>
<name>A0A2M9BI21_9ACTN</name>
<evidence type="ECO:0000256" key="1">
    <source>
        <dbReference type="ARBA" id="ARBA00008791"/>
    </source>
</evidence>
<dbReference type="Gene3D" id="3.40.50.620">
    <property type="entry name" value="HUPs"/>
    <property type="match status" value="1"/>
</dbReference>
<comment type="similarity">
    <text evidence="1">Belongs to the universal stress protein A family.</text>
</comment>
<dbReference type="RefSeq" id="WP_100414708.1">
    <property type="nucleotide sequence ID" value="NZ_PGEZ01000001.1"/>
</dbReference>
<evidence type="ECO:0000259" key="2">
    <source>
        <dbReference type="Pfam" id="PF00582"/>
    </source>
</evidence>
<keyword evidence="4" id="KW-1185">Reference proteome</keyword>
<dbReference type="InterPro" id="IPR006016">
    <property type="entry name" value="UspA"/>
</dbReference>
<comment type="caution">
    <text evidence="3">The sequence shown here is derived from an EMBL/GenBank/DDBJ whole genome shotgun (WGS) entry which is preliminary data.</text>
</comment>
<proteinExistence type="inferred from homology"/>
<reference evidence="3 4" key="1">
    <citation type="submission" date="2017-11" db="EMBL/GenBank/DDBJ databases">
        <title>Genomic Encyclopedia of Archaeal and Bacterial Type Strains, Phase II (KMG-II): From Individual Species to Whole Genera.</title>
        <authorList>
            <person name="Goeker M."/>
        </authorList>
    </citation>
    <scope>NUCLEOTIDE SEQUENCE [LARGE SCALE GENOMIC DNA]</scope>
    <source>
        <strain evidence="3 4">DSM 27763</strain>
    </source>
</reference>
<dbReference type="PANTHER" id="PTHR46553">
    <property type="entry name" value="ADENINE NUCLEOTIDE ALPHA HYDROLASES-LIKE SUPERFAMILY PROTEIN"/>
    <property type="match status" value="1"/>
</dbReference>
<dbReference type="OrthoDB" id="6174426at2"/>
<dbReference type="Proteomes" id="UP000230842">
    <property type="component" value="Unassembled WGS sequence"/>
</dbReference>
<accession>A0A2M9BI21</accession>